<dbReference type="GO" id="GO:0008381">
    <property type="term" value="F:mechanosensitive monoatomic ion channel activity"/>
    <property type="evidence" value="ECO:0007669"/>
    <property type="project" value="InterPro"/>
</dbReference>
<evidence type="ECO:0000256" key="6">
    <source>
        <dbReference type="ARBA" id="ARBA00023136"/>
    </source>
</evidence>
<organism evidence="11 12">
    <name type="scientific">Compostimonas suwonensis</name>
    <dbReference type="NCBI Taxonomy" id="1048394"/>
    <lineage>
        <taxon>Bacteria</taxon>
        <taxon>Bacillati</taxon>
        <taxon>Actinomycetota</taxon>
        <taxon>Actinomycetes</taxon>
        <taxon>Micrococcales</taxon>
        <taxon>Microbacteriaceae</taxon>
        <taxon>Compostimonas</taxon>
    </lineage>
</organism>
<evidence type="ECO:0000256" key="8">
    <source>
        <dbReference type="SAM" id="Phobius"/>
    </source>
</evidence>
<dbReference type="InterPro" id="IPR045276">
    <property type="entry name" value="YbiO_bact"/>
</dbReference>
<dbReference type="SUPFAM" id="SSF82861">
    <property type="entry name" value="Mechanosensitive channel protein MscS (YggB), transmembrane region"/>
    <property type="match status" value="1"/>
</dbReference>
<dbReference type="Gene3D" id="2.30.30.60">
    <property type="match status" value="1"/>
</dbReference>
<evidence type="ECO:0000259" key="10">
    <source>
        <dbReference type="Pfam" id="PF21088"/>
    </source>
</evidence>
<evidence type="ECO:0000313" key="12">
    <source>
        <dbReference type="Proteomes" id="UP000230161"/>
    </source>
</evidence>
<keyword evidence="12" id="KW-1185">Reference proteome</keyword>
<dbReference type="AlphaFoldDB" id="A0A2M9BZK0"/>
<dbReference type="PANTHER" id="PTHR30460:SF0">
    <property type="entry name" value="MODERATE CONDUCTANCE MECHANOSENSITIVE CHANNEL YBIO"/>
    <property type="match status" value="1"/>
</dbReference>
<comment type="subcellular location">
    <subcellularLocation>
        <location evidence="1">Cell membrane</location>
        <topology evidence="1">Multi-pass membrane protein</topology>
    </subcellularLocation>
</comment>
<evidence type="ECO:0000256" key="4">
    <source>
        <dbReference type="ARBA" id="ARBA00022692"/>
    </source>
</evidence>
<dbReference type="Gene3D" id="1.10.287.1260">
    <property type="match status" value="1"/>
</dbReference>
<evidence type="ECO:0000259" key="9">
    <source>
        <dbReference type="Pfam" id="PF00924"/>
    </source>
</evidence>
<dbReference type="Proteomes" id="UP000230161">
    <property type="component" value="Unassembled WGS sequence"/>
</dbReference>
<evidence type="ECO:0000256" key="7">
    <source>
        <dbReference type="SAM" id="MobiDB-lite"/>
    </source>
</evidence>
<evidence type="ECO:0000256" key="5">
    <source>
        <dbReference type="ARBA" id="ARBA00022989"/>
    </source>
</evidence>
<dbReference type="InterPro" id="IPR023408">
    <property type="entry name" value="MscS_beta-dom_sf"/>
</dbReference>
<feature type="domain" description="Mechanosensitive ion channel transmembrane helices 2/3" evidence="10">
    <location>
        <begin position="89"/>
        <end position="129"/>
    </location>
</feature>
<comment type="caution">
    <text evidence="11">The sequence shown here is derived from an EMBL/GenBank/DDBJ whole genome shotgun (WGS) entry which is preliminary data.</text>
</comment>
<evidence type="ECO:0000256" key="1">
    <source>
        <dbReference type="ARBA" id="ARBA00004651"/>
    </source>
</evidence>
<feature type="region of interest" description="Disordered" evidence="7">
    <location>
        <begin position="303"/>
        <end position="337"/>
    </location>
</feature>
<dbReference type="Pfam" id="PF00924">
    <property type="entry name" value="MS_channel_2nd"/>
    <property type="match status" value="1"/>
</dbReference>
<feature type="transmembrane region" description="Helical" evidence="8">
    <location>
        <begin position="85"/>
        <end position="103"/>
    </location>
</feature>
<feature type="transmembrane region" description="Helical" evidence="8">
    <location>
        <begin position="109"/>
        <end position="128"/>
    </location>
</feature>
<dbReference type="FunFam" id="2.30.30.60:FF:000001">
    <property type="entry name" value="MscS Mechanosensitive ion channel"/>
    <property type="match status" value="1"/>
</dbReference>
<feature type="transmembrane region" description="Helical" evidence="8">
    <location>
        <begin position="20"/>
        <end position="38"/>
    </location>
</feature>
<dbReference type="EMBL" id="PGFB01000002">
    <property type="protein sequence ID" value="PJJ63504.1"/>
    <property type="molecule type" value="Genomic_DNA"/>
</dbReference>
<dbReference type="Gene3D" id="3.30.70.100">
    <property type="match status" value="1"/>
</dbReference>
<dbReference type="InterPro" id="IPR010920">
    <property type="entry name" value="LSM_dom_sf"/>
</dbReference>
<evidence type="ECO:0000256" key="2">
    <source>
        <dbReference type="ARBA" id="ARBA00008017"/>
    </source>
</evidence>
<keyword evidence="6 8" id="KW-0472">Membrane</keyword>
<sequence>MDWNSFWASVGQFFADRGGDLLAILGILVGAAIIRWILHFVVKRVVTQIVTGIKKTQRVDDTQSLQASPLAAVRVVQRTRTIGSVLNNVITWTIIVIALIMVLDTLGVSITALVASAGVIAAGLAFGAQNIVKDVLNGLFMVIEDQLGVGDVVDVGPATGVVEAVGIRITQVRDVNGTLWFVRNGEILRVGNMSQGWARVIIDLAVPYETDVEEVEAKLLKTAGELASSPKWRSTVLEKPEIWGLESISAEALVIRLVIKTRTTAKDEVARELRMRIKKSLDDMGVQLPALNSIVLSGYEGAASVRGSKPPRTKPVSVVENKAPRRAPRTPRKPEAE</sequence>
<evidence type="ECO:0000256" key="3">
    <source>
        <dbReference type="ARBA" id="ARBA00022475"/>
    </source>
</evidence>
<dbReference type="RefSeq" id="WP_100343994.1">
    <property type="nucleotide sequence ID" value="NZ_PGFB01000002.1"/>
</dbReference>
<dbReference type="OrthoDB" id="4638917at2"/>
<reference evidence="11 12" key="1">
    <citation type="submission" date="2017-11" db="EMBL/GenBank/DDBJ databases">
        <title>Genomic Encyclopedia of Archaeal and Bacterial Type Strains, Phase II (KMG-II): From Individual Species to Whole Genera.</title>
        <authorList>
            <person name="Goeker M."/>
        </authorList>
    </citation>
    <scope>NUCLEOTIDE SEQUENCE [LARGE SCALE GENOMIC DNA]</scope>
    <source>
        <strain evidence="11 12">DSM 25625</strain>
    </source>
</reference>
<protein>
    <submittedName>
        <fullName evidence="11">Small conductance mechanosensitive channel</fullName>
    </submittedName>
</protein>
<dbReference type="SUPFAM" id="SSF50182">
    <property type="entry name" value="Sm-like ribonucleoproteins"/>
    <property type="match status" value="1"/>
</dbReference>
<dbReference type="InterPro" id="IPR006685">
    <property type="entry name" value="MscS_channel_2nd"/>
</dbReference>
<name>A0A2M9BZK0_9MICO</name>
<evidence type="ECO:0000313" key="11">
    <source>
        <dbReference type="EMBL" id="PJJ63504.1"/>
    </source>
</evidence>
<comment type="similarity">
    <text evidence="2">Belongs to the MscS (TC 1.A.23) family.</text>
</comment>
<dbReference type="Pfam" id="PF21088">
    <property type="entry name" value="MS_channel_1st"/>
    <property type="match status" value="1"/>
</dbReference>
<keyword evidence="3" id="KW-1003">Cell membrane</keyword>
<dbReference type="InterPro" id="IPR011066">
    <property type="entry name" value="MscS_channel_C_sf"/>
</dbReference>
<accession>A0A2M9BZK0</accession>
<gene>
    <name evidence="11" type="ORF">CLV54_1172</name>
</gene>
<dbReference type="InterPro" id="IPR011014">
    <property type="entry name" value="MscS_channel_TM-2"/>
</dbReference>
<keyword evidence="5 8" id="KW-1133">Transmembrane helix</keyword>
<dbReference type="GO" id="GO:0005886">
    <property type="term" value="C:plasma membrane"/>
    <property type="evidence" value="ECO:0007669"/>
    <property type="project" value="UniProtKB-SubCell"/>
</dbReference>
<keyword evidence="4 8" id="KW-0812">Transmembrane</keyword>
<dbReference type="PANTHER" id="PTHR30460">
    <property type="entry name" value="MODERATE CONDUCTANCE MECHANOSENSITIVE CHANNEL YBIO"/>
    <property type="match status" value="1"/>
</dbReference>
<proteinExistence type="inferred from homology"/>
<dbReference type="InterPro" id="IPR049142">
    <property type="entry name" value="MS_channel_1st"/>
</dbReference>
<feature type="domain" description="Mechanosensitive ion channel MscS" evidence="9">
    <location>
        <begin position="130"/>
        <end position="194"/>
    </location>
</feature>
<dbReference type="SUPFAM" id="SSF82689">
    <property type="entry name" value="Mechanosensitive channel protein MscS (YggB), C-terminal domain"/>
    <property type="match status" value="1"/>
</dbReference>